<dbReference type="Pfam" id="PF00106">
    <property type="entry name" value="adh_short"/>
    <property type="match status" value="1"/>
</dbReference>
<dbReference type="InterPro" id="IPR036291">
    <property type="entry name" value="NAD(P)-bd_dom_sf"/>
</dbReference>
<dbReference type="SUPFAM" id="SSF51735">
    <property type="entry name" value="NAD(P)-binding Rossmann-fold domains"/>
    <property type="match status" value="1"/>
</dbReference>
<dbReference type="InterPro" id="IPR052992">
    <property type="entry name" value="SDR_member_12"/>
</dbReference>
<protein>
    <submittedName>
        <fullName evidence="1">Short chain dehydrogenase family protein</fullName>
    </submittedName>
</protein>
<dbReference type="Gene3D" id="3.40.50.720">
    <property type="entry name" value="NAD(P)-binding Rossmann-like Domain"/>
    <property type="match status" value="1"/>
</dbReference>
<proteinExistence type="predicted"/>
<dbReference type="Proteomes" id="UP000020681">
    <property type="component" value="Unassembled WGS sequence"/>
</dbReference>
<dbReference type="InterPro" id="IPR002347">
    <property type="entry name" value="SDR_fam"/>
</dbReference>
<comment type="caution">
    <text evidence="1">The sequence shown here is derived from an EMBL/GenBank/DDBJ whole genome shotgun (WGS) entry which is preliminary data.</text>
</comment>
<organism evidence="1 2">
    <name type="scientific">Mycobacterium ulcerans str. Harvey</name>
    <dbReference type="NCBI Taxonomy" id="1299332"/>
    <lineage>
        <taxon>Bacteria</taxon>
        <taxon>Bacillati</taxon>
        <taxon>Actinomycetota</taxon>
        <taxon>Actinomycetes</taxon>
        <taxon>Mycobacteriales</taxon>
        <taxon>Mycobacteriaceae</taxon>
        <taxon>Mycobacterium</taxon>
        <taxon>Mycobacterium ulcerans group</taxon>
    </lineage>
</organism>
<reference evidence="1 2" key="1">
    <citation type="submission" date="2014-01" db="EMBL/GenBank/DDBJ databases">
        <authorList>
            <person name="Dobos K."/>
            <person name="Lenaerts A."/>
            <person name="Ordway D."/>
            <person name="DeGroote M.A."/>
            <person name="Parker T."/>
            <person name="Sizemore C."/>
            <person name="Tallon L.J."/>
            <person name="Sadzewicz L.K."/>
            <person name="Sengamalay N."/>
            <person name="Fraser C.M."/>
            <person name="Hine E."/>
            <person name="Shefchek K.A."/>
            <person name="Das S.P."/>
            <person name="Tettelin H."/>
        </authorList>
    </citation>
    <scope>NUCLEOTIDE SEQUENCE [LARGE SCALE GENOMIC DNA]</scope>
    <source>
        <strain evidence="1 2">Harvey</strain>
    </source>
</reference>
<keyword evidence="2" id="KW-1185">Reference proteome</keyword>
<evidence type="ECO:0000313" key="2">
    <source>
        <dbReference type="Proteomes" id="UP000020681"/>
    </source>
</evidence>
<gene>
    <name evidence="1" type="ORF">I551_3018</name>
</gene>
<evidence type="ECO:0000313" key="1">
    <source>
        <dbReference type="EMBL" id="EUA90492.1"/>
    </source>
</evidence>
<dbReference type="PANTHER" id="PTHR44656:SF7">
    <property type="entry name" value="DEHYDROGENASE_REDUCTASE SDR FAMILY MEMBER 12"/>
    <property type="match status" value="1"/>
</dbReference>
<dbReference type="PRINTS" id="PR00081">
    <property type="entry name" value="GDHRDH"/>
</dbReference>
<accession>A0ABP3AK41</accession>
<dbReference type="PANTHER" id="PTHR44656">
    <property type="entry name" value="DEHYDROGENASE/REDUCTASE SDR FAMILY MEMBER 12"/>
    <property type="match status" value="1"/>
</dbReference>
<name>A0ABP3AK41_MYCUL</name>
<sequence>MAARRRRARWRIVISMSVVDGIRSLLDTTLDRALDRTIVGGYTRVGYQLRHSGWSGDPSPAALRGRTAMVTGANRGLGKAIAAGLAELGATVVLTVRDRDSGQRARDEIAAASGADVRVEVCDVSSLSVVRASATDLCTRVSRLDVLVHNAGLLPAARAETDEGHEITLATHVLGPILLTSLLVPMLAESDDPRVILMSSGGMYTQPLPIEDPEYRAGGYRGAVAYARTKRMQVAFTPLLARRWSGERIRVYSMHPGWADTPGVATSLPGFRAVIGPLLRTAEQGADTAVWLAATRPAPLSGTFWHDRRTRPEHYLPWTRYSDDDRQRLWRYCADAIGID</sequence>
<dbReference type="EMBL" id="JAOL01000104">
    <property type="protein sequence ID" value="EUA90492.1"/>
    <property type="molecule type" value="Genomic_DNA"/>
</dbReference>